<organism evidence="1 2">
    <name type="scientific">Hyaloscypha variabilis (strain UAMH 11265 / GT02V1 / F)</name>
    <name type="common">Meliniomyces variabilis</name>
    <dbReference type="NCBI Taxonomy" id="1149755"/>
    <lineage>
        <taxon>Eukaryota</taxon>
        <taxon>Fungi</taxon>
        <taxon>Dikarya</taxon>
        <taxon>Ascomycota</taxon>
        <taxon>Pezizomycotina</taxon>
        <taxon>Leotiomycetes</taxon>
        <taxon>Helotiales</taxon>
        <taxon>Hyaloscyphaceae</taxon>
        <taxon>Hyaloscypha</taxon>
        <taxon>Hyaloscypha variabilis</taxon>
    </lineage>
</organism>
<evidence type="ECO:0008006" key="3">
    <source>
        <dbReference type="Google" id="ProtNLM"/>
    </source>
</evidence>
<gene>
    <name evidence="1" type="ORF">L207DRAFT_593233</name>
</gene>
<dbReference type="PANTHER" id="PTHR42080:SF3">
    <property type="entry name" value="SRR1-LIKE DOMAIN-CONTAINING PROTEIN"/>
    <property type="match status" value="1"/>
</dbReference>
<reference evidence="1 2" key="1">
    <citation type="submission" date="2016-04" db="EMBL/GenBank/DDBJ databases">
        <title>A degradative enzymes factory behind the ericoid mycorrhizal symbiosis.</title>
        <authorList>
            <consortium name="DOE Joint Genome Institute"/>
            <person name="Martino E."/>
            <person name="Morin E."/>
            <person name="Grelet G."/>
            <person name="Kuo A."/>
            <person name="Kohler A."/>
            <person name="Daghino S."/>
            <person name="Barry K."/>
            <person name="Choi C."/>
            <person name="Cichocki N."/>
            <person name="Clum A."/>
            <person name="Copeland A."/>
            <person name="Hainaut M."/>
            <person name="Haridas S."/>
            <person name="Labutti K."/>
            <person name="Lindquist E."/>
            <person name="Lipzen A."/>
            <person name="Khouja H.-R."/>
            <person name="Murat C."/>
            <person name="Ohm R."/>
            <person name="Olson A."/>
            <person name="Spatafora J."/>
            <person name="Veneault-Fourrey C."/>
            <person name="Henrissat B."/>
            <person name="Grigoriev I."/>
            <person name="Martin F."/>
            <person name="Perotto S."/>
        </authorList>
    </citation>
    <scope>NUCLEOTIDE SEQUENCE [LARGE SCALE GENOMIC DNA]</scope>
    <source>
        <strain evidence="1 2">F</strain>
    </source>
</reference>
<accession>A0A2J6QTS4</accession>
<sequence length="329" mass="36789">MPGSTQDERGALLEPLLDYGCSHWKISSQRAADLYDLGIKLWRKEDLVGIEQQLAQSRTVEKFTVRRIDGSVIHIKNPMVGVQKPIWTPYIKFQEFWRLVRTTPDGPPETYLCTYLVDWTNQTVRNYEGPIENVRLLFETSQKRWYASTTYEAFTSQFRELLGGDGNTMRVTKILCFGLGDVSFKPPDWWRIENDSKPEHEQEPEISVVEGALMHHAIALTIADIARSYAKPGNTGVRLLTQDPGYSDKTKNLLQEIGFEVIGEYGAGGFAELDNDSIVFSAFASAPVKQIIADLARPAAIICAGSTSAGVFNHLKPGISKDETDVEGL</sequence>
<dbReference type="OrthoDB" id="5230585at2759"/>
<dbReference type="AlphaFoldDB" id="A0A2J6QTS4"/>
<evidence type="ECO:0000313" key="1">
    <source>
        <dbReference type="EMBL" id="PMD29664.1"/>
    </source>
</evidence>
<dbReference type="PANTHER" id="PTHR42080">
    <property type="entry name" value="SRR1 DOMAIN-CONTAINING PROTEIN"/>
    <property type="match status" value="1"/>
</dbReference>
<proteinExistence type="predicted"/>
<keyword evidence="2" id="KW-1185">Reference proteome</keyword>
<dbReference type="EMBL" id="KZ613972">
    <property type="protein sequence ID" value="PMD29664.1"/>
    <property type="molecule type" value="Genomic_DNA"/>
</dbReference>
<dbReference type="Proteomes" id="UP000235786">
    <property type="component" value="Unassembled WGS sequence"/>
</dbReference>
<evidence type="ECO:0000313" key="2">
    <source>
        <dbReference type="Proteomes" id="UP000235786"/>
    </source>
</evidence>
<protein>
    <recommendedName>
        <fullName evidence="3">SRR1-like domain-containing protein</fullName>
    </recommendedName>
</protein>
<name>A0A2J6QTS4_HYAVF</name>